<keyword evidence="3" id="KW-1185">Reference proteome</keyword>
<dbReference type="AlphaFoldDB" id="A0AA35SXD5"/>
<evidence type="ECO:0008006" key="4">
    <source>
        <dbReference type="Google" id="ProtNLM"/>
    </source>
</evidence>
<comment type="caution">
    <text evidence="2">The sequence shown here is derived from an EMBL/GenBank/DDBJ whole genome shotgun (WGS) entry which is preliminary data.</text>
</comment>
<name>A0AA35SXD5_GEOBA</name>
<accession>A0AA35SXD5</accession>
<evidence type="ECO:0000256" key="1">
    <source>
        <dbReference type="SAM" id="SignalP"/>
    </source>
</evidence>
<sequence length="278" mass="31001">MSSHYRVCIACFVLAVVWEVSAAGCKVNLENVGASHQVFMLPDDQNALQSLAMKCYFSDCDTAPSEVKWTIVPQLPEDVEEEGWWSRIRFTSLGENHASKDPYHVTCSSKLDPSQNETLSFKINRKPYFVNNTNGSLTFRVGERGTIDFGVVPGVPDVGDRYHYSKNEEKVSGTNGKIVIEPVTRDNGSIYILRFPDSYETRSISVTVFEEHQVVAAVRTSVEIAPFLDGDRTCLHWETGDNVTNDNPELYSTSGTVLRINRVSSKDVGRVFTCVARG</sequence>
<dbReference type="EMBL" id="CASHTH010002965">
    <property type="protein sequence ID" value="CAI8037875.1"/>
    <property type="molecule type" value="Genomic_DNA"/>
</dbReference>
<reference evidence="2" key="1">
    <citation type="submission" date="2023-03" db="EMBL/GenBank/DDBJ databases">
        <authorList>
            <person name="Steffen K."/>
            <person name="Cardenas P."/>
        </authorList>
    </citation>
    <scope>NUCLEOTIDE SEQUENCE</scope>
</reference>
<protein>
    <recommendedName>
        <fullName evidence="4">Ig-like domain-containing protein</fullName>
    </recommendedName>
</protein>
<gene>
    <name evidence="2" type="ORF">GBAR_LOCUS21158</name>
</gene>
<feature type="signal peptide" evidence="1">
    <location>
        <begin position="1"/>
        <end position="22"/>
    </location>
</feature>
<evidence type="ECO:0000313" key="3">
    <source>
        <dbReference type="Proteomes" id="UP001174909"/>
    </source>
</evidence>
<organism evidence="2 3">
    <name type="scientific">Geodia barretti</name>
    <name type="common">Barrett's horny sponge</name>
    <dbReference type="NCBI Taxonomy" id="519541"/>
    <lineage>
        <taxon>Eukaryota</taxon>
        <taxon>Metazoa</taxon>
        <taxon>Porifera</taxon>
        <taxon>Demospongiae</taxon>
        <taxon>Heteroscleromorpha</taxon>
        <taxon>Tetractinellida</taxon>
        <taxon>Astrophorina</taxon>
        <taxon>Geodiidae</taxon>
        <taxon>Geodia</taxon>
    </lineage>
</organism>
<proteinExistence type="predicted"/>
<keyword evidence="1" id="KW-0732">Signal</keyword>
<evidence type="ECO:0000313" key="2">
    <source>
        <dbReference type="EMBL" id="CAI8037875.1"/>
    </source>
</evidence>
<dbReference type="Proteomes" id="UP001174909">
    <property type="component" value="Unassembled WGS sequence"/>
</dbReference>
<feature type="chain" id="PRO_5041405343" description="Ig-like domain-containing protein" evidence="1">
    <location>
        <begin position="23"/>
        <end position="278"/>
    </location>
</feature>